<dbReference type="AlphaFoldDB" id="A0A914E7B6"/>
<keyword evidence="3 6" id="KW-0812">Transmembrane</keyword>
<proteinExistence type="inferred from homology"/>
<evidence type="ECO:0000256" key="5">
    <source>
        <dbReference type="ARBA" id="ARBA00023136"/>
    </source>
</evidence>
<evidence type="ECO:0000256" key="2">
    <source>
        <dbReference type="ARBA" id="ARBA00005692"/>
    </source>
</evidence>
<dbReference type="InterPro" id="IPR000609">
    <property type="entry name" value="7TM_GPCR_serpentine_rcpt_Srg"/>
</dbReference>
<feature type="transmembrane region" description="Helical" evidence="6">
    <location>
        <begin position="86"/>
        <end position="110"/>
    </location>
</feature>
<name>A0A914E7B6_9BILA</name>
<comment type="subcellular location">
    <subcellularLocation>
        <location evidence="1">Membrane</location>
        <topology evidence="1">Multi-pass membrane protein</topology>
    </subcellularLocation>
</comment>
<keyword evidence="7" id="KW-1185">Reference proteome</keyword>
<sequence>MQLKSLILNSNRMTAIVFPLHYEYIWMKLKTPIIIFYILFPLLITGHSFVLDQIVHCNLHLGNKPNDFINQFLGEKIYLLPLREGLAVMCTIFSILTLSMNMVTITKLWIRRKKSTGNMGQHYNEFKSVEIRLFLLSLVIFICQTFEACVWMFLGLNDFKAIGDYFSNTSIRYIVGYDLVPISTDLACLTTPWALLVVNQKLRQMLRNCFSRYCTILGGTTGTWTSNVIILGGASP</sequence>
<accession>A0A914E7B6</accession>
<reference evidence="8" key="1">
    <citation type="submission" date="2022-11" db="UniProtKB">
        <authorList>
            <consortium name="WormBaseParasite"/>
        </authorList>
    </citation>
    <scope>IDENTIFICATION</scope>
</reference>
<dbReference type="GO" id="GO:0016020">
    <property type="term" value="C:membrane"/>
    <property type="evidence" value="ECO:0007669"/>
    <property type="project" value="UniProtKB-SubCell"/>
</dbReference>
<comment type="caution">
    <text evidence="6">Lacks conserved residue(s) required for the propagation of feature annotation.</text>
</comment>
<dbReference type="PANTHER" id="PTHR31552:SF8">
    <property type="entry name" value="SERPENTINE RECEPTOR CLASS GAMMA"/>
    <property type="match status" value="1"/>
</dbReference>
<evidence type="ECO:0000313" key="8">
    <source>
        <dbReference type="WBParaSite" id="ACRNAN_scaffold624.g8930.t1"/>
    </source>
</evidence>
<dbReference type="Proteomes" id="UP000887540">
    <property type="component" value="Unplaced"/>
</dbReference>
<organism evidence="7 8">
    <name type="scientific">Acrobeloides nanus</name>
    <dbReference type="NCBI Taxonomy" id="290746"/>
    <lineage>
        <taxon>Eukaryota</taxon>
        <taxon>Metazoa</taxon>
        <taxon>Ecdysozoa</taxon>
        <taxon>Nematoda</taxon>
        <taxon>Chromadorea</taxon>
        <taxon>Rhabditida</taxon>
        <taxon>Tylenchina</taxon>
        <taxon>Cephalobomorpha</taxon>
        <taxon>Cephaloboidea</taxon>
        <taxon>Cephalobidae</taxon>
        <taxon>Acrobeloides</taxon>
    </lineage>
</organism>
<feature type="transmembrane region" description="Helical" evidence="6">
    <location>
        <begin position="33"/>
        <end position="51"/>
    </location>
</feature>
<keyword evidence="5 6" id="KW-0472">Membrane</keyword>
<dbReference type="GO" id="GO:0004888">
    <property type="term" value="F:transmembrane signaling receptor activity"/>
    <property type="evidence" value="ECO:0007669"/>
    <property type="project" value="InterPro"/>
</dbReference>
<evidence type="ECO:0000313" key="7">
    <source>
        <dbReference type="Proteomes" id="UP000887540"/>
    </source>
</evidence>
<dbReference type="PANTHER" id="PTHR31552">
    <property type="entry name" value="SERPENTINE RECEPTOR CLASS GAMMA"/>
    <property type="match status" value="1"/>
</dbReference>
<dbReference type="Pfam" id="PF02118">
    <property type="entry name" value="Srg"/>
    <property type="match status" value="1"/>
</dbReference>
<dbReference type="Gene3D" id="1.20.1070.10">
    <property type="entry name" value="Rhodopsin 7-helix transmembrane proteins"/>
    <property type="match status" value="1"/>
</dbReference>
<dbReference type="GO" id="GO:0007606">
    <property type="term" value="P:sensory perception of chemical stimulus"/>
    <property type="evidence" value="ECO:0007669"/>
    <property type="project" value="UniProtKB-UniRule"/>
</dbReference>
<comment type="similarity">
    <text evidence="2 6">Belongs to the nematode receptor-like protein srg family.</text>
</comment>
<evidence type="ECO:0000256" key="4">
    <source>
        <dbReference type="ARBA" id="ARBA00022989"/>
    </source>
</evidence>
<dbReference type="WBParaSite" id="ACRNAN_scaffold624.g8930.t1">
    <property type="protein sequence ID" value="ACRNAN_scaffold624.g8930.t1"/>
    <property type="gene ID" value="ACRNAN_scaffold624.g8930"/>
</dbReference>
<feature type="transmembrane region" description="Helical" evidence="6">
    <location>
        <begin position="174"/>
        <end position="198"/>
    </location>
</feature>
<keyword evidence="4 6" id="KW-1133">Transmembrane helix</keyword>
<evidence type="ECO:0000256" key="1">
    <source>
        <dbReference type="ARBA" id="ARBA00004141"/>
    </source>
</evidence>
<dbReference type="SUPFAM" id="SSF81321">
    <property type="entry name" value="Family A G protein-coupled receptor-like"/>
    <property type="match status" value="1"/>
</dbReference>
<evidence type="ECO:0000256" key="3">
    <source>
        <dbReference type="ARBA" id="ARBA00022692"/>
    </source>
</evidence>
<protein>
    <recommendedName>
        <fullName evidence="6">Serpentine receptor class gamma</fullName>
    </recommendedName>
</protein>
<feature type="transmembrane region" description="Helical" evidence="6">
    <location>
        <begin position="131"/>
        <end position="154"/>
    </location>
</feature>
<evidence type="ECO:0000256" key="6">
    <source>
        <dbReference type="RuleBase" id="RU280813"/>
    </source>
</evidence>